<evidence type="ECO:0000313" key="6">
    <source>
        <dbReference type="EMBL" id="EAU83031.2"/>
    </source>
</evidence>
<evidence type="ECO:0000256" key="2">
    <source>
        <dbReference type="ARBA" id="ARBA00022771"/>
    </source>
</evidence>
<reference evidence="6 7" key="1">
    <citation type="journal article" date="2010" name="Proc. Natl. Acad. Sci. U.S.A.">
        <title>Insights into evolution of multicellular fungi from the assembled chromosomes of the mushroom Coprinopsis cinerea (Coprinus cinereus).</title>
        <authorList>
            <person name="Stajich J.E."/>
            <person name="Wilke S.K."/>
            <person name="Ahren D."/>
            <person name="Au C.H."/>
            <person name="Birren B.W."/>
            <person name="Borodovsky M."/>
            <person name="Burns C."/>
            <person name="Canback B."/>
            <person name="Casselton L.A."/>
            <person name="Cheng C.K."/>
            <person name="Deng J."/>
            <person name="Dietrich F.S."/>
            <person name="Fargo D.C."/>
            <person name="Farman M.L."/>
            <person name="Gathman A.C."/>
            <person name="Goldberg J."/>
            <person name="Guigo R."/>
            <person name="Hoegger P.J."/>
            <person name="Hooker J.B."/>
            <person name="Huggins A."/>
            <person name="James T.Y."/>
            <person name="Kamada T."/>
            <person name="Kilaru S."/>
            <person name="Kodira C."/>
            <person name="Kues U."/>
            <person name="Kupfer D."/>
            <person name="Kwan H.S."/>
            <person name="Lomsadze A."/>
            <person name="Li W."/>
            <person name="Lilly W.W."/>
            <person name="Ma L.J."/>
            <person name="Mackey A.J."/>
            <person name="Manning G."/>
            <person name="Martin F."/>
            <person name="Muraguchi H."/>
            <person name="Natvig D.O."/>
            <person name="Palmerini H."/>
            <person name="Ramesh M.A."/>
            <person name="Rehmeyer C.J."/>
            <person name="Roe B.A."/>
            <person name="Shenoy N."/>
            <person name="Stanke M."/>
            <person name="Ter-Hovhannisyan V."/>
            <person name="Tunlid A."/>
            <person name="Velagapudi R."/>
            <person name="Vision T.J."/>
            <person name="Zeng Q."/>
            <person name="Zolan M.E."/>
            <person name="Pukkila P.J."/>
        </authorList>
    </citation>
    <scope>NUCLEOTIDE SEQUENCE [LARGE SCALE GENOMIC DNA]</scope>
    <source>
        <strain evidence="7">Okayama-7 / 130 / ATCC MYA-4618 / FGSC 9003</strain>
    </source>
</reference>
<dbReference type="Pfam" id="PF01753">
    <property type="entry name" value="zf-MYND"/>
    <property type="match status" value="1"/>
</dbReference>
<dbReference type="Proteomes" id="UP000001861">
    <property type="component" value="Unassembled WGS sequence"/>
</dbReference>
<dbReference type="OrthoDB" id="2900625at2759"/>
<dbReference type="GO" id="GO:0008270">
    <property type="term" value="F:zinc ion binding"/>
    <property type="evidence" value="ECO:0007669"/>
    <property type="project" value="UniProtKB-KW"/>
</dbReference>
<keyword evidence="3" id="KW-0862">Zinc</keyword>
<dbReference type="RefSeq" id="XP_001838804.2">
    <property type="nucleotide sequence ID" value="XM_001838752.2"/>
</dbReference>
<dbReference type="KEGG" id="cci:CC1G_08968"/>
<dbReference type="EMBL" id="AACS02000011">
    <property type="protein sequence ID" value="EAU83031.2"/>
    <property type="molecule type" value="Genomic_DNA"/>
</dbReference>
<feature type="domain" description="MYND-type" evidence="5">
    <location>
        <begin position="402"/>
        <end position="451"/>
    </location>
</feature>
<dbReference type="HOGENOM" id="CLU_032826_0_0_1"/>
<evidence type="ECO:0000256" key="4">
    <source>
        <dbReference type="PROSITE-ProRule" id="PRU00134"/>
    </source>
</evidence>
<keyword evidence="2 4" id="KW-0863">Zinc-finger</keyword>
<dbReference type="InterPro" id="IPR002893">
    <property type="entry name" value="Znf_MYND"/>
</dbReference>
<dbReference type="PROSITE" id="PS50865">
    <property type="entry name" value="ZF_MYND_2"/>
    <property type="match status" value="1"/>
</dbReference>
<accession>A8P4S9</accession>
<evidence type="ECO:0000256" key="3">
    <source>
        <dbReference type="ARBA" id="ARBA00022833"/>
    </source>
</evidence>
<organism evidence="6 7">
    <name type="scientific">Coprinopsis cinerea (strain Okayama-7 / 130 / ATCC MYA-4618 / FGSC 9003)</name>
    <name type="common">Inky cap fungus</name>
    <name type="synonym">Hormographiella aspergillata</name>
    <dbReference type="NCBI Taxonomy" id="240176"/>
    <lineage>
        <taxon>Eukaryota</taxon>
        <taxon>Fungi</taxon>
        <taxon>Dikarya</taxon>
        <taxon>Basidiomycota</taxon>
        <taxon>Agaricomycotina</taxon>
        <taxon>Agaricomycetes</taxon>
        <taxon>Agaricomycetidae</taxon>
        <taxon>Agaricales</taxon>
        <taxon>Agaricineae</taxon>
        <taxon>Psathyrellaceae</taxon>
        <taxon>Coprinopsis</taxon>
    </lineage>
</organism>
<comment type="caution">
    <text evidence="6">The sequence shown here is derived from an EMBL/GenBank/DDBJ whole genome shotgun (WGS) entry which is preliminary data.</text>
</comment>
<keyword evidence="1" id="KW-0479">Metal-binding</keyword>
<dbReference type="Gene3D" id="6.10.140.2220">
    <property type="match status" value="1"/>
</dbReference>
<dbReference type="AlphaFoldDB" id="A8P4S9"/>
<dbReference type="GeneID" id="6015398"/>
<dbReference type="InParanoid" id="A8P4S9"/>
<sequence length="630" mass="70703">MAKIPLVTIDLARSGDSAAMERLSNLLSRSNYTISVLEAVLENMKVDSHGRTTIAHPHSRYTLSAFTACVASCDSTASNTRSTVTKLLDNLDDILTWIHQCFSSSRSEAGMTSKQILNLACWAIVLMMELDERLEQSLLLSSETLGIAFHAWTMQTSDKKPFIAVHQDRGCAILKLAAKVAGRDESLYPFADRITSNQTTLVKFCKAYSLRLLLFPEVLLQDSETTTNELITEQISLLINLGARLGQVTAVYKELRRQMFLRLAMKAITSFLLRVPLPVICGLTSVVFSMAYFPACDPVAGFVDVVENGALPVLMGGMLGPSVAVTDPEVVGTIFHAWRAFSYYPRGIRALQKAFSAAPRPVLEKMRAGSGQIDPTSWTHFMKTLKWREEVLESMTKDKGAIYFCDSDDHFTRHGPEEFTPSKTCSRCHSVIYCSARCQKEDWDIRHRTECKRMRDSYRLCKQQGIHYTQFTRAFHLAITDAAFDQTVTKMDGVCSRQFPGVPKNKLVVEFDFSGDVIGRSASRIVHIDQWIDARKGIVLPTCMSTHERGMRILRDSVHRGYLWQDARDVQVVTSIFSFNTHFRVALLVEFVQSREGEWVVGRNVASVEVKAADIDNAGKRVLGFLEPLY</sequence>
<dbReference type="SUPFAM" id="SSF144232">
    <property type="entry name" value="HIT/MYND zinc finger-like"/>
    <property type="match status" value="1"/>
</dbReference>
<evidence type="ECO:0000259" key="5">
    <source>
        <dbReference type="PROSITE" id="PS50865"/>
    </source>
</evidence>
<evidence type="ECO:0000256" key="1">
    <source>
        <dbReference type="ARBA" id="ARBA00022723"/>
    </source>
</evidence>
<protein>
    <recommendedName>
        <fullName evidence="5">MYND-type domain-containing protein</fullName>
    </recommendedName>
</protein>
<gene>
    <name evidence="6" type="ORF">CC1G_08968</name>
</gene>
<keyword evidence="7" id="KW-1185">Reference proteome</keyword>
<proteinExistence type="predicted"/>
<name>A8P4S9_COPC7</name>
<evidence type="ECO:0000313" key="7">
    <source>
        <dbReference type="Proteomes" id="UP000001861"/>
    </source>
</evidence>
<dbReference type="VEuPathDB" id="FungiDB:CC1G_08968"/>